<sequence>MSIIVTEWDHDSDGSLNQEDETTYDSWDDVLDNIDLDDGCLYSFKAVKR</sequence>
<evidence type="ECO:0000313" key="1">
    <source>
        <dbReference type="EMBL" id="KKL84471.1"/>
    </source>
</evidence>
<proteinExistence type="predicted"/>
<protein>
    <submittedName>
        <fullName evidence="1">Uncharacterized protein</fullName>
    </submittedName>
</protein>
<dbReference type="AlphaFoldDB" id="A0A0F9G216"/>
<comment type="caution">
    <text evidence="1">The sequence shown here is derived from an EMBL/GenBank/DDBJ whole genome shotgun (WGS) entry which is preliminary data.</text>
</comment>
<name>A0A0F9G216_9ZZZZ</name>
<accession>A0A0F9G216</accession>
<organism evidence="1">
    <name type="scientific">marine sediment metagenome</name>
    <dbReference type="NCBI Taxonomy" id="412755"/>
    <lineage>
        <taxon>unclassified sequences</taxon>
        <taxon>metagenomes</taxon>
        <taxon>ecological metagenomes</taxon>
    </lineage>
</organism>
<dbReference type="EMBL" id="LAZR01021688">
    <property type="protein sequence ID" value="KKL84471.1"/>
    <property type="molecule type" value="Genomic_DNA"/>
</dbReference>
<reference evidence="1" key="1">
    <citation type="journal article" date="2015" name="Nature">
        <title>Complex archaea that bridge the gap between prokaryotes and eukaryotes.</title>
        <authorList>
            <person name="Spang A."/>
            <person name="Saw J.H."/>
            <person name="Jorgensen S.L."/>
            <person name="Zaremba-Niedzwiedzka K."/>
            <person name="Martijn J."/>
            <person name="Lind A.E."/>
            <person name="van Eijk R."/>
            <person name="Schleper C."/>
            <person name="Guy L."/>
            <person name="Ettema T.J."/>
        </authorList>
    </citation>
    <scope>NUCLEOTIDE SEQUENCE</scope>
</reference>
<gene>
    <name evidence="1" type="ORF">LCGC14_1964420</name>
</gene>